<dbReference type="Pfam" id="PF00990">
    <property type="entry name" value="GGDEF"/>
    <property type="match status" value="1"/>
</dbReference>
<dbReference type="CDD" id="cd01949">
    <property type="entry name" value="GGDEF"/>
    <property type="match status" value="1"/>
</dbReference>
<feature type="transmembrane region" description="Helical" evidence="2">
    <location>
        <begin position="169"/>
        <end position="190"/>
    </location>
</feature>
<evidence type="ECO:0000313" key="5">
    <source>
        <dbReference type="Proteomes" id="UP001520140"/>
    </source>
</evidence>
<organism evidence="4 5">
    <name type="scientific">Rhodococcoides kroppenstedtii</name>
    <dbReference type="NCBI Taxonomy" id="293050"/>
    <lineage>
        <taxon>Bacteria</taxon>
        <taxon>Bacillati</taxon>
        <taxon>Actinomycetota</taxon>
        <taxon>Actinomycetes</taxon>
        <taxon>Mycobacteriales</taxon>
        <taxon>Nocardiaceae</taxon>
        <taxon>Rhodococcoides</taxon>
    </lineage>
</organism>
<dbReference type="NCBIfam" id="TIGR00254">
    <property type="entry name" value="GGDEF"/>
    <property type="match status" value="1"/>
</dbReference>
<dbReference type="InterPro" id="IPR050469">
    <property type="entry name" value="Diguanylate_Cyclase"/>
</dbReference>
<dbReference type="InterPro" id="IPR029787">
    <property type="entry name" value="Nucleotide_cyclase"/>
</dbReference>
<dbReference type="PANTHER" id="PTHR45138">
    <property type="entry name" value="REGULATORY COMPONENTS OF SENSORY TRANSDUCTION SYSTEM"/>
    <property type="match status" value="1"/>
</dbReference>
<gene>
    <name evidence="4" type="ORF">HQ605_17700</name>
</gene>
<keyword evidence="2" id="KW-1133">Transmembrane helix</keyword>
<protein>
    <submittedName>
        <fullName evidence="4">GGDEF domain-containing protein</fullName>
    </submittedName>
</protein>
<dbReference type="Gene3D" id="3.30.70.270">
    <property type="match status" value="1"/>
</dbReference>
<proteinExistence type="predicted"/>
<comment type="caution">
    <text evidence="4">The sequence shown here is derived from an EMBL/GenBank/DDBJ whole genome shotgun (WGS) entry which is preliminary data.</text>
</comment>
<reference evidence="4 5" key="1">
    <citation type="submission" date="2020-06" db="EMBL/GenBank/DDBJ databases">
        <title>Taxonomy, biology and ecology of Rhodococcus bacteria occurring in California pistachio and other woody hosts as revealed by genome sequence analyses.</title>
        <authorList>
            <person name="Gai Y."/>
            <person name="Riely B."/>
        </authorList>
    </citation>
    <scope>NUCLEOTIDE SEQUENCE [LARGE SCALE GENOMIC DNA]</scope>
    <source>
        <strain evidence="4 5">BP-284</strain>
    </source>
</reference>
<dbReference type="PANTHER" id="PTHR45138:SF9">
    <property type="entry name" value="DIGUANYLATE CYCLASE DGCM-RELATED"/>
    <property type="match status" value="1"/>
</dbReference>
<name>A0ABS7NYN1_9NOCA</name>
<keyword evidence="2" id="KW-0812">Transmembrane</keyword>
<sequence>MATISTSWVDRLRSVLGEHDDATGVSFDRSGPNTLTRVVVGIGTIVIGVIGLLSAPSEEYSGWGAVATAIISLTSLPVGVWVCFTRRFRGRVVVAFVAWADVSVTVCMLLKEERLTAIGGTALFAVLTTLAVIATPLAACLTHMLYSTVILAVIAVNAVLWQAASLWVIAAHTLTMLLVFLTPFVLLVHLGELRGQARQSLLDPLTGLLNRRGLEDALLRLAHRVDGDTTLLETVVVDVDDFKSVNDRWGHHVGDTVLTDLARHLTVVTAGRWVVARLGGDEFACTRVTDGPGAADELAASLTRVSMVAGYTMSAGAADVPLPDRSPAAVTEAMTAALRAADKRLYDSKSRKARGADDHARGHRGRRGDDANATG</sequence>
<dbReference type="SMART" id="SM00267">
    <property type="entry name" value="GGDEF"/>
    <property type="match status" value="1"/>
</dbReference>
<feature type="transmembrane region" description="Helical" evidence="2">
    <location>
        <begin position="117"/>
        <end position="137"/>
    </location>
</feature>
<dbReference type="EMBL" id="JABUKG010000023">
    <property type="protein sequence ID" value="MBY6322658.1"/>
    <property type="molecule type" value="Genomic_DNA"/>
</dbReference>
<feature type="transmembrane region" description="Helical" evidence="2">
    <location>
        <begin position="144"/>
        <end position="163"/>
    </location>
</feature>
<feature type="region of interest" description="Disordered" evidence="1">
    <location>
        <begin position="345"/>
        <end position="375"/>
    </location>
</feature>
<dbReference type="PROSITE" id="PS50887">
    <property type="entry name" value="GGDEF"/>
    <property type="match status" value="1"/>
</dbReference>
<dbReference type="SUPFAM" id="SSF55073">
    <property type="entry name" value="Nucleotide cyclase"/>
    <property type="match status" value="1"/>
</dbReference>
<evidence type="ECO:0000259" key="3">
    <source>
        <dbReference type="PROSITE" id="PS50887"/>
    </source>
</evidence>
<feature type="compositionally biased region" description="Basic and acidic residues" evidence="1">
    <location>
        <begin position="345"/>
        <end position="360"/>
    </location>
</feature>
<keyword evidence="2" id="KW-0472">Membrane</keyword>
<feature type="domain" description="GGDEF" evidence="3">
    <location>
        <begin position="230"/>
        <end position="364"/>
    </location>
</feature>
<dbReference type="InterPro" id="IPR043128">
    <property type="entry name" value="Rev_trsase/Diguanyl_cyclase"/>
</dbReference>
<evidence type="ECO:0000256" key="1">
    <source>
        <dbReference type="SAM" id="MobiDB-lite"/>
    </source>
</evidence>
<keyword evidence="5" id="KW-1185">Reference proteome</keyword>
<accession>A0ABS7NYN1</accession>
<feature type="transmembrane region" description="Helical" evidence="2">
    <location>
        <begin position="60"/>
        <end position="84"/>
    </location>
</feature>
<dbReference type="InterPro" id="IPR000160">
    <property type="entry name" value="GGDEF_dom"/>
</dbReference>
<dbReference type="Proteomes" id="UP001520140">
    <property type="component" value="Unassembled WGS sequence"/>
</dbReference>
<evidence type="ECO:0000313" key="4">
    <source>
        <dbReference type="EMBL" id="MBY6322658.1"/>
    </source>
</evidence>
<dbReference type="RefSeq" id="WP_068103133.1">
    <property type="nucleotide sequence ID" value="NZ_JABUKE010000024.1"/>
</dbReference>
<evidence type="ECO:0000256" key="2">
    <source>
        <dbReference type="SAM" id="Phobius"/>
    </source>
</evidence>
<feature type="transmembrane region" description="Helical" evidence="2">
    <location>
        <begin position="35"/>
        <end position="54"/>
    </location>
</feature>